<dbReference type="Pfam" id="PF02365">
    <property type="entry name" value="NAM"/>
    <property type="match status" value="1"/>
</dbReference>
<evidence type="ECO:0000256" key="2">
    <source>
        <dbReference type="ARBA" id="ARBA00023015"/>
    </source>
</evidence>
<protein>
    <recommendedName>
        <fullName evidence="6">NAC domain-containing protein</fullName>
    </recommendedName>
</protein>
<accession>A0A8S9JPN8</accession>
<dbReference type="Gene3D" id="2.170.150.80">
    <property type="entry name" value="NAC domain"/>
    <property type="match status" value="1"/>
</dbReference>
<organism evidence="7 8">
    <name type="scientific">Brassica cretica</name>
    <name type="common">Mustard</name>
    <dbReference type="NCBI Taxonomy" id="69181"/>
    <lineage>
        <taxon>Eukaryota</taxon>
        <taxon>Viridiplantae</taxon>
        <taxon>Streptophyta</taxon>
        <taxon>Embryophyta</taxon>
        <taxon>Tracheophyta</taxon>
        <taxon>Spermatophyta</taxon>
        <taxon>Magnoliopsida</taxon>
        <taxon>eudicotyledons</taxon>
        <taxon>Gunneridae</taxon>
        <taxon>Pentapetalae</taxon>
        <taxon>rosids</taxon>
        <taxon>malvids</taxon>
        <taxon>Brassicales</taxon>
        <taxon>Brassicaceae</taxon>
        <taxon>Brassiceae</taxon>
        <taxon>Brassica</taxon>
    </lineage>
</organism>
<dbReference type="PROSITE" id="PS51005">
    <property type="entry name" value="NAC"/>
    <property type="match status" value="1"/>
</dbReference>
<evidence type="ECO:0000259" key="6">
    <source>
        <dbReference type="PROSITE" id="PS51005"/>
    </source>
</evidence>
<keyword evidence="3" id="KW-0238">DNA-binding</keyword>
<comment type="subcellular location">
    <subcellularLocation>
        <location evidence="1">Nucleus</location>
    </subcellularLocation>
</comment>
<dbReference type="Proteomes" id="UP000712281">
    <property type="component" value="Unassembled WGS sequence"/>
</dbReference>
<dbReference type="FunFam" id="2.170.150.80:FF:000010">
    <property type="entry name" value="NAC domain-containing protein 67-like"/>
    <property type="match status" value="1"/>
</dbReference>
<dbReference type="GO" id="GO:0005634">
    <property type="term" value="C:nucleus"/>
    <property type="evidence" value="ECO:0007669"/>
    <property type="project" value="UniProtKB-SubCell"/>
</dbReference>
<dbReference type="InterPro" id="IPR003441">
    <property type="entry name" value="NAC-dom"/>
</dbReference>
<keyword evidence="4" id="KW-0804">Transcription</keyword>
<reference evidence="7" key="1">
    <citation type="submission" date="2019-12" db="EMBL/GenBank/DDBJ databases">
        <title>Genome sequencing and annotation of Brassica cretica.</title>
        <authorList>
            <person name="Studholme D.J."/>
            <person name="Sarris P.F."/>
        </authorList>
    </citation>
    <scope>NUCLEOTIDE SEQUENCE</scope>
    <source>
        <strain evidence="7">PFS-001/15</strain>
        <tissue evidence="7">Leaf</tissue>
    </source>
</reference>
<name>A0A8S9JPN8_BRACR</name>
<dbReference type="EMBL" id="QGKW02001660">
    <property type="protein sequence ID" value="KAF2583417.1"/>
    <property type="molecule type" value="Genomic_DNA"/>
</dbReference>
<dbReference type="SUPFAM" id="SSF101941">
    <property type="entry name" value="NAC domain"/>
    <property type="match status" value="1"/>
</dbReference>
<gene>
    <name evidence="7" type="ORF">F2Q68_00003716</name>
</gene>
<evidence type="ECO:0000313" key="7">
    <source>
        <dbReference type="EMBL" id="KAF2583417.1"/>
    </source>
</evidence>
<evidence type="ECO:0000256" key="4">
    <source>
        <dbReference type="ARBA" id="ARBA00023163"/>
    </source>
</evidence>
<keyword evidence="2" id="KW-0805">Transcription regulation</keyword>
<dbReference type="InterPro" id="IPR036093">
    <property type="entry name" value="NAC_dom_sf"/>
</dbReference>
<comment type="caution">
    <text evidence="7">The sequence shown here is derived from an EMBL/GenBank/DDBJ whole genome shotgun (WGS) entry which is preliminary data.</text>
</comment>
<dbReference type="PANTHER" id="PTHR31744:SF79">
    <property type="entry name" value="NAC DOMAIN-CONTAINING PROTEIN"/>
    <property type="match status" value="1"/>
</dbReference>
<sequence length="148" mass="17231">MSKEIELPGFRFHPTEEELLNYYLKNMVYGNISKVEVIGFLNIYRHDPWDLPHLSTIGEREWYFFVPRERKHGNGGRPSRTTEKGYWKATGSDRKIISLSEPKRMIGLKKTLVFYSGRAPGGSKTDWVMNEFRMPDNFTLPKVSKGLS</sequence>
<keyword evidence="5" id="KW-0539">Nucleus</keyword>
<evidence type="ECO:0000256" key="5">
    <source>
        <dbReference type="ARBA" id="ARBA00023242"/>
    </source>
</evidence>
<dbReference type="AlphaFoldDB" id="A0A8S9JPN8"/>
<evidence type="ECO:0000256" key="1">
    <source>
        <dbReference type="ARBA" id="ARBA00004123"/>
    </source>
</evidence>
<evidence type="ECO:0000256" key="3">
    <source>
        <dbReference type="ARBA" id="ARBA00023125"/>
    </source>
</evidence>
<dbReference type="GO" id="GO:0006355">
    <property type="term" value="P:regulation of DNA-templated transcription"/>
    <property type="evidence" value="ECO:0007669"/>
    <property type="project" value="InterPro"/>
</dbReference>
<dbReference type="GO" id="GO:0003677">
    <property type="term" value="F:DNA binding"/>
    <property type="evidence" value="ECO:0007669"/>
    <property type="project" value="UniProtKB-KW"/>
</dbReference>
<evidence type="ECO:0000313" key="8">
    <source>
        <dbReference type="Proteomes" id="UP000712281"/>
    </source>
</evidence>
<proteinExistence type="predicted"/>
<dbReference type="PANTHER" id="PTHR31744">
    <property type="entry name" value="PROTEIN CUP-SHAPED COTYLEDON 2-RELATED"/>
    <property type="match status" value="1"/>
</dbReference>
<feature type="domain" description="NAC" evidence="6">
    <location>
        <begin position="6"/>
        <end position="148"/>
    </location>
</feature>